<dbReference type="PANTHER" id="PTHR33393:SF13">
    <property type="entry name" value="PGA BIOSYNTHESIS PROTEIN CAPA"/>
    <property type="match status" value="1"/>
</dbReference>
<proteinExistence type="inferred from homology"/>
<organism evidence="3 4">
    <name type="scientific">Pseudidiomarina maritima</name>
    <dbReference type="NCBI Taxonomy" id="519453"/>
    <lineage>
        <taxon>Bacteria</taxon>
        <taxon>Pseudomonadati</taxon>
        <taxon>Pseudomonadota</taxon>
        <taxon>Gammaproteobacteria</taxon>
        <taxon>Alteromonadales</taxon>
        <taxon>Idiomarinaceae</taxon>
        <taxon>Pseudidiomarina</taxon>
    </lineage>
</organism>
<accession>A0A1I6GRX7</accession>
<dbReference type="SMART" id="SM00854">
    <property type="entry name" value="PGA_cap"/>
    <property type="match status" value="1"/>
</dbReference>
<dbReference type="AlphaFoldDB" id="A0A1I6GRX7"/>
<evidence type="ECO:0000256" key="1">
    <source>
        <dbReference type="ARBA" id="ARBA00005662"/>
    </source>
</evidence>
<dbReference type="InterPro" id="IPR052169">
    <property type="entry name" value="CW_Biosynth-Accessory"/>
</dbReference>
<feature type="domain" description="Capsule synthesis protein CapA" evidence="2">
    <location>
        <begin position="18"/>
        <end position="245"/>
    </location>
</feature>
<dbReference type="InterPro" id="IPR019079">
    <property type="entry name" value="Capsule_synth_CapA"/>
</dbReference>
<evidence type="ECO:0000259" key="2">
    <source>
        <dbReference type="SMART" id="SM00854"/>
    </source>
</evidence>
<evidence type="ECO:0000313" key="4">
    <source>
        <dbReference type="Proteomes" id="UP000199424"/>
    </source>
</evidence>
<reference evidence="4" key="1">
    <citation type="submission" date="2016-10" db="EMBL/GenBank/DDBJ databases">
        <authorList>
            <person name="Varghese N."/>
            <person name="Submissions S."/>
        </authorList>
    </citation>
    <scope>NUCLEOTIDE SEQUENCE [LARGE SCALE GENOMIC DNA]</scope>
    <source>
        <strain evidence="4">CGMCC 1.7285</strain>
    </source>
</reference>
<dbReference type="SUPFAM" id="SSF56300">
    <property type="entry name" value="Metallo-dependent phosphatases"/>
    <property type="match status" value="1"/>
</dbReference>
<dbReference type="Proteomes" id="UP000199424">
    <property type="component" value="Unassembled WGS sequence"/>
</dbReference>
<keyword evidence="4" id="KW-1185">Reference proteome</keyword>
<dbReference type="RefSeq" id="WP_092856165.1">
    <property type="nucleotide sequence ID" value="NZ_FOYU01000001.1"/>
</dbReference>
<name>A0A1I6GRX7_9GAMM</name>
<protein>
    <submittedName>
        <fullName evidence="3">Poly-gamma-glutamate synthesis protein (Capsule biosynthesis protein)</fullName>
    </submittedName>
</protein>
<sequence length="362" mass="42252">MIETQFFESKHNLSKVTSVFFVGDVASIDDYTEKHHHTSLAKQLVVLNFEGGLAREEELNSYRKTKSVFNSVNLLNSLFRDSYLLFNLANNHIDDVGTINRTKRAIEEKGHITIGAGDNLSEASQVKHCLIGETDYIFMSFGWDVIECNKARRNRSGVNPLNASWVLSEFAKEKKQFPNSKFVVLMHWCYELEVIPLPYHRTLAHSLVDLGCDFIIGCHPHCVQPIERYKHGVIVYSLGNWFFKESYFFSGKLRFPDYCSLQIMFEITHDLEFIVHLYEKRNCKTLYIGKYSVEELNKLIGFGEFEEITDQKYDAYFKKNRVKTKFLPIYRTKESRNSLFFKDIFNFFRTSLINLLVKIGVK</sequence>
<comment type="similarity">
    <text evidence="1">Belongs to the CapA family.</text>
</comment>
<gene>
    <name evidence="3" type="ORF">SAMN04488070_1131</name>
</gene>
<dbReference type="Pfam" id="PF09587">
    <property type="entry name" value="PGA_cap"/>
    <property type="match status" value="1"/>
</dbReference>
<dbReference type="PANTHER" id="PTHR33393">
    <property type="entry name" value="POLYGLUTAMINE SYNTHESIS ACCESSORY PROTEIN RV0574C-RELATED"/>
    <property type="match status" value="1"/>
</dbReference>
<dbReference type="EMBL" id="FOYU01000001">
    <property type="protein sequence ID" value="SFR44869.1"/>
    <property type="molecule type" value="Genomic_DNA"/>
</dbReference>
<evidence type="ECO:0000313" key="3">
    <source>
        <dbReference type="EMBL" id="SFR44869.1"/>
    </source>
</evidence>
<dbReference type="InterPro" id="IPR029052">
    <property type="entry name" value="Metallo-depent_PP-like"/>
</dbReference>